<dbReference type="PANTHER" id="PTHR45947">
    <property type="entry name" value="SULFOQUINOVOSYL TRANSFERASE SQD2"/>
    <property type="match status" value="1"/>
</dbReference>
<dbReference type="Gene3D" id="3.40.50.2000">
    <property type="entry name" value="Glycogen Phosphorylase B"/>
    <property type="match status" value="2"/>
</dbReference>
<dbReference type="GO" id="GO:0016757">
    <property type="term" value="F:glycosyltransferase activity"/>
    <property type="evidence" value="ECO:0007669"/>
    <property type="project" value="UniProtKB-KW"/>
</dbReference>
<dbReference type="EMBL" id="CP129113">
    <property type="protein sequence ID" value="WLV24328.1"/>
    <property type="molecule type" value="Genomic_DNA"/>
</dbReference>
<name>A0ABY9KU24_9BACI</name>
<dbReference type="SUPFAM" id="SSF53756">
    <property type="entry name" value="UDP-Glycosyltransferase/glycogen phosphorylase"/>
    <property type="match status" value="1"/>
</dbReference>
<evidence type="ECO:0000259" key="1">
    <source>
        <dbReference type="Pfam" id="PF00534"/>
    </source>
</evidence>
<evidence type="ECO:0000313" key="4">
    <source>
        <dbReference type="Proteomes" id="UP001180087"/>
    </source>
</evidence>
<evidence type="ECO:0000313" key="3">
    <source>
        <dbReference type="EMBL" id="WLV24328.1"/>
    </source>
</evidence>
<reference evidence="3" key="1">
    <citation type="submission" date="2023-06" db="EMBL/GenBank/DDBJ databases">
        <title>A Treasure from Seagulls: Isolation and Description of Aciduricobacillus qingdaonensis gen. nov., sp. nov., a Rare Obligately Uric Acid-utilizing Member in the Family Bacillaceae.</title>
        <authorList>
            <person name="Liu W."/>
            <person name="Wang B."/>
        </authorList>
    </citation>
    <scope>NUCLEOTIDE SEQUENCE</scope>
    <source>
        <strain evidence="3">44XB</strain>
    </source>
</reference>
<dbReference type="Pfam" id="PF00534">
    <property type="entry name" value="Glycos_transf_1"/>
    <property type="match status" value="1"/>
</dbReference>
<protein>
    <submittedName>
        <fullName evidence="3">Glycosyltransferase</fullName>
        <ecNumber evidence="3">2.4.-.-</ecNumber>
    </submittedName>
</protein>
<gene>
    <name evidence="3" type="ORF">QR721_11895</name>
</gene>
<dbReference type="EC" id="2.4.-.-" evidence="3"/>
<dbReference type="Proteomes" id="UP001180087">
    <property type="component" value="Chromosome"/>
</dbReference>
<dbReference type="RefSeq" id="WP_348027242.1">
    <property type="nucleotide sequence ID" value="NZ_CP129113.1"/>
</dbReference>
<keyword evidence="3" id="KW-0328">Glycosyltransferase</keyword>
<dbReference type="InterPro" id="IPR050194">
    <property type="entry name" value="Glycosyltransferase_grp1"/>
</dbReference>
<accession>A0ABY9KU24</accession>
<evidence type="ECO:0000259" key="2">
    <source>
        <dbReference type="Pfam" id="PF13439"/>
    </source>
</evidence>
<dbReference type="InterPro" id="IPR001296">
    <property type="entry name" value="Glyco_trans_1"/>
</dbReference>
<keyword evidence="4" id="KW-1185">Reference proteome</keyword>
<sequence>MRKRILFISDHGDPLQTLGGKQAGGQNNYVRQLALALSDMNYAVDVVTHWSDPKTKRVEYFGKVNRVIRIEAGYKGFVSKNDMYGMLPRFYDEIANTLDLNAYDAIHSHYWLSGLLGLKIAEKYNLPLIHTSHSLGIAKAHATGKRDERRLAAERHILRNADQIIATTKSEKELIEQFAKGHAPVHVISIGVDKVFEPELSKASSGQEPLFVYAGRLEETKGIHTLLKAFSILKKKNPGNRAKLILAGGEASQVDLENGLPTVPALKEAVTGIEEDVRFIGPQPPEVLATLFNKALATVVPSFYESFGMVAAEAQSCGSPVIASKVGGLANIVVDGETGLLTMPRDADDLALAMEAFLDNQLLARRMGRNAAIYAKKHFRWKSITEQIAALYEEGSNHAEHITLFGN</sequence>
<organism evidence="3 4">
    <name type="scientific">Aciduricibacillus chroicocephali</name>
    <dbReference type="NCBI Taxonomy" id="3054939"/>
    <lineage>
        <taxon>Bacteria</taxon>
        <taxon>Bacillati</taxon>
        <taxon>Bacillota</taxon>
        <taxon>Bacilli</taxon>
        <taxon>Bacillales</taxon>
        <taxon>Bacillaceae</taxon>
        <taxon>Aciduricibacillus</taxon>
    </lineage>
</organism>
<dbReference type="Pfam" id="PF13439">
    <property type="entry name" value="Glyco_transf_4"/>
    <property type="match status" value="1"/>
</dbReference>
<dbReference type="InterPro" id="IPR028098">
    <property type="entry name" value="Glyco_trans_4-like_N"/>
</dbReference>
<proteinExistence type="predicted"/>
<feature type="domain" description="Glycosyltransferase subfamily 4-like N-terminal" evidence="2">
    <location>
        <begin position="24"/>
        <end position="193"/>
    </location>
</feature>
<keyword evidence="3" id="KW-0808">Transferase</keyword>
<feature type="domain" description="Glycosyl transferase family 1" evidence="1">
    <location>
        <begin position="204"/>
        <end position="371"/>
    </location>
</feature>
<dbReference type="PANTHER" id="PTHR45947:SF3">
    <property type="entry name" value="SULFOQUINOVOSYL TRANSFERASE SQD2"/>
    <property type="match status" value="1"/>
</dbReference>